<evidence type="ECO:0000256" key="6">
    <source>
        <dbReference type="ARBA" id="ARBA00022989"/>
    </source>
</evidence>
<keyword evidence="11" id="KW-1185">Reference proteome</keyword>
<protein>
    <submittedName>
        <fullName evidence="10">Uncharacterized protein</fullName>
    </submittedName>
</protein>
<keyword evidence="7 9" id="KW-0472">Membrane</keyword>
<accession>A0A8J6HKS2</accession>
<evidence type="ECO:0000256" key="2">
    <source>
        <dbReference type="ARBA" id="ARBA00009010"/>
    </source>
</evidence>
<evidence type="ECO:0000256" key="1">
    <source>
        <dbReference type="ARBA" id="ARBA00004477"/>
    </source>
</evidence>
<name>A0A8J6HKS2_TENMO</name>
<comment type="similarity">
    <text evidence="2">Belongs to the membrane-bound acyltransferase family. Sterol o-acyltransferase subfamily.</text>
</comment>
<keyword evidence="3" id="KW-0808">Transferase</keyword>
<dbReference type="EMBL" id="JABDTM020021446">
    <property type="protein sequence ID" value="KAH0816494.1"/>
    <property type="molecule type" value="Genomic_DNA"/>
</dbReference>
<gene>
    <name evidence="10" type="ORF">GEV33_006294</name>
</gene>
<dbReference type="GO" id="GO:0005789">
    <property type="term" value="C:endoplasmic reticulum membrane"/>
    <property type="evidence" value="ECO:0007669"/>
    <property type="project" value="UniProtKB-SubCell"/>
</dbReference>
<reference evidence="10" key="1">
    <citation type="journal article" date="2020" name="J Insects Food Feed">
        <title>The yellow mealworm (Tenebrio molitor) genome: a resource for the emerging insects as food and feed industry.</title>
        <authorList>
            <person name="Eriksson T."/>
            <person name="Andere A."/>
            <person name="Kelstrup H."/>
            <person name="Emery V."/>
            <person name="Picard C."/>
        </authorList>
    </citation>
    <scope>NUCLEOTIDE SEQUENCE</scope>
    <source>
        <strain evidence="10">Stoneville</strain>
        <tissue evidence="10">Whole head</tissue>
    </source>
</reference>
<evidence type="ECO:0000256" key="7">
    <source>
        <dbReference type="ARBA" id="ARBA00023136"/>
    </source>
</evidence>
<dbReference type="PANTHER" id="PTHR10408">
    <property type="entry name" value="STEROL O-ACYLTRANSFERASE"/>
    <property type="match status" value="1"/>
</dbReference>
<comment type="caution">
    <text evidence="10">The sequence shown here is derived from an EMBL/GenBank/DDBJ whole genome shotgun (WGS) entry which is preliminary data.</text>
</comment>
<evidence type="ECO:0000313" key="11">
    <source>
        <dbReference type="Proteomes" id="UP000719412"/>
    </source>
</evidence>
<reference evidence="10" key="2">
    <citation type="submission" date="2021-08" db="EMBL/GenBank/DDBJ databases">
        <authorList>
            <person name="Eriksson T."/>
        </authorList>
    </citation>
    <scope>NUCLEOTIDE SEQUENCE</scope>
    <source>
        <strain evidence="10">Stoneville</strain>
        <tissue evidence="10">Whole head</tissue>
    </source>
</reference>
<dbReference type="GO" id="GO:0008203">
    <property type="term" value="P:cholesterol metabolic process"/>
    <property type="evidence" value="ECO:0007669"/>
    <property type="project" value="TreeGrafter"/>
</dbReference>
<keyword evidence="5" id="KW-0256">Endoplasmic reticulum</keyword>
<evidence type="ECO:0000313" key="10">
    <source>
        <dbReference type="EMBL" id="KAH0816494.1"/>
    </source>
</evidence>
<feature type="transmembrane region" description="Helical" evidence="9">
    <location>
        <begin position="160"/>
        <end position="182"/>
    </location>
</feature>
<keyword evidence="8" id="KW-0012">Acyltransferase</keyword>
<comment type="subcellular location">
    <subcellularLocation>
        <location evidence="1">Endoplasmic reticulum membrane</location>
        <topology evidence="1">Multi-pass membrane protein</topology>
    </subcellularLocation>
</comment>
<feature type="transmembrane region" description="Helical" evidence="9">
    <location>
        <begin position="34"/>
        <end position="52"/>
    </location>
</feature>
<keyword evidence="6 9" id="KW-1133">Transmembrane helix</keyword>
<dbReference type="Pfam" id="PF03062">
    <property type="entry name" value="MBOAT"/>
    <property type="match status" value="1"/>
</dbReference>
<dbReference type="GO" id="GO:0008374">
    <property type="term" value="F:O-acyltransferase activity"/>
    <property type="evidence" value="ECO:0007669"/>
    <property type="project" value="InterPro"/>
</dbReference>
<dbReference type="InterPro" id="IPR004299">
    <property type="entry name" value="MBOAT_fam"/>
</dbReference>
<dbReference type="Proteomes" id="UP000719412">
    <property type="component" value="Unassembled WGS sequence"/>
</dbReference>
<keyword evidence="4 9" id="KW-0812">Transmembrane</keyword>
<evidence type="ECO:0000256" key="5">
    <source>
        <dbReference type="ARBA" id="ARBA00022824"/>
    </source>
</evidence>
<dbReference type="InterPro" id="IPR014371">
    <property type="entry name" value="Oat_ACAT_DAG_ARE"/>
</dbReference>
<evidence type="ECO:0000256" key="3">
    <source>
        <dbReference type="ARBA" id="ARBA00022679"/>
    </source>
</evidence>
<evidence type="ECO:0000256" key="9">
    <source>
        <dbReference type="SAM" id="Phobius"/>
    </source>
</evidence>
<evidence type="ECO:0000256" key="4">
    <source>
        <dbReference type="ARBA" id="ARBA00022692"/>
    </source>
</evidence>
<organism evidence="10 11">
    <name type="scientific">Tenebrio molitor</name>
    <name type="common">Yellow mealworm beetle</name>
    <dbReference type="NCBI Taxonomy" id="7067"/>
    <lineage>
        <taxon>Eukaryota</taxon>
        <taxon>Metazoa</taxon>
        <taxon>Ecdysozoa</taxon>
        <taxon>Arthropoda</taxon>
        <taxon>Hexapoda</taxon>
        <taxon>Insecta</taxon>
        <taxon>Pterygota</taxon>
        <taxon>Neoptera</taxon>
        <taxon>Endopterygota</taxon>
        <taxon>Coleoptera</taxon>
        <taxon>Polyphaga</taxon>
        <taxon>Cucujiformia</taxon>
        <taxon>Tenebrionidae</taxon>
        <taxon>Tenebrio</taxon>
    </lineage>
</organism>
<proteinExistence type="inferred from homology"/>
<dbReference type="PANTHER" id="PTHR10408:SF8">
    <property type="entry name" value="O-ACYLTRANSFERASE"/>
    <property type="match status" value="1"/>
</dbReference>
<evidence type="ECO:0000256" key="8">
    <source>
        <dbReference type="ARBA" id="ARBA00023315"/>
    </source>
</evidence>
<dbReference type="AlphaFoldDB" id="A0A8J6HKS2"/>
<sequence length="215" mass="25541">MSFVIDRFLNPSIEDFGIRKFTVNEIVLCIFENTITGVLILLPMFFLILHSWQNMFAEITRFGDRLFYRDWWTCTDFSCYFRKWNIIVQEWLYLYIYRDFNENVFRGNSTLSKLAVFVISAVVHEWILAYMFGFFFPLLFFEFLFLGSLFNFLLAPKNTFFNILFWYAISLGMATLVTMYGIEFYARANAPIANPTFKDRVIPRFLTCDCIASST</sequence>